<evidence type="ECO:0000256" key="1">
    <source>
        <dbReference type="ARBA" id="ARBA00004651"/>
    </source>
</evidence>
<protein>
    <submittedName>
        <fullName evidence="9">Peptide/nickel transport system permease protein</fullName>
    </submittedName>
</protein>
<evidence type="ECO:0000313" key="10">
    <source>
        <dbReference type="Proteomes" id="UP000236743"/>
    </source>
</evidence>
<organism evidence="9 10">
    <name type="scientific">Bosea lathyri</name>
    <dbReference type="NCBI Taxonomy" id="1036778"/>
    <lineage>
        <taxon>Bacteria</taxon>
        <taxon>Pseudomonadati</taxon>
        <taxon>Pseudomonadota</taxon>
        <taxon>Alphaproteobacteria</taxon>
        <taxon>Hyphomicrobiales</taxon>
        <taxon>Boseaceae</taxon>
        <taxon>Bosea</taxon>
    </lineage>
</organism>
<dbReference type="GO" id="GO:0005886">
    <property type="term" value="C:plasma membrane"/>
    <property type="evidence" value="ECO:0007669"/>
    <property type="project" value="UniProtKB-SubCell"/>
</dbReference>
<feature type="transmembrane region" description="Helical" evidence="7">
    <location>
        <begin position="177"/>
        <end position="199"/>
    </location>
</feature>
<dbReference type="AlphaFoldDB" id="A0A1H6DA20"/>
<keyword evidence="2 7" id="KW-0813">Transport</keyword>
<keyword evidence="10" id="KW-1185">Reference proteome</keyword>
<dbReference type="InterPro" id="IPR045621">
    <property type="entry name" value="BPD_transp_1_N"/>
</dbReference>
<dbReference type="PANTHER" id="PTHR43163">
    <property type="entry name" value="DIPEPTIDE TRANSPORT SYSTEM PERMEASE PROTEIN DPPB-RELATED"/>
    <property type="match status" value="1"/>
</dbReference>
<accession>A0A1H6DA20</accession>
<dbReference type="RefSeq" id="WP_103875621.1">
    <property type="nucleotide sequence ID" value="NZ_FNUY01000019.1"/>
</dbReference>
<name>A0A1H6DA20_9HYPH</name>
<evidence type="ECO:0000256" key="6">
    <source>
        <dbReference type="ARBA" id="ARBA00023136"/>
    </source>
</evidence>
<evidence type="ECO:0000259" key="8">
    <source>
        <dbReference type="PROSITE" id="PS50928"/>
    </source>
</evidence>
<gene>
    <name evidence="9" type="ORF">SAMN04488115_11967</name>
</gene>
<dbReference type="Pfam" id="PF00528">
    <property type="entry name" value="BPD_transp_1"/>
    <property type="match status" value="1"/>
</dbReference>
<dbReference type="PROSITE" id="PS50928">
    <property type="entry name" value="ABC_TM1"/>
    <property type="match status" value="1"/>
</dbReference>
<evidence type="ECO:0000256" key="3">
    <source>
        <dbReference type="ARBA" id="ARBA00022475"/>
    </source>
</evidence>
<keyword evidence="5 7" id="KW-1133">Transmembrane helix</keyword>
<feature type="domain" description="ABC transmembrane type-1" evidence="8">
    <location>
        <begin position="95"/>
        <end position="304"/>
    </location>
</feature>
<dbReference type="SUPFAM" id="SSF161098">
    <property type="entry name" value="MetI-like"/>
    <property type="match status" value="1"/>
</dbReference>
<keyword evidence="3" id="KW-1003">Cell membrane</keyword>
<keyword evidence="4 7" id="KW-0812">Transmembrane</keyword>
<feature type="transmembrane region" description="Helical" evidence="7">
    <location>
        <begin position="132"/>
        <end position="157"/>
    </location>
</feature>
<evidence type="ECO:0000313" key="9">
    <source>
        <dbReference type="EMBL" id="SEG82058.1"/>
    </source>
</evidence>
<dbReference type="GO" id="GO:0071916">
    <property type="term" value="F:dipeptide transmembrane transporter activity"/>
    <property type="evidence" value="ECO:0007669"/>
    <property type="project" value="TreeGrafter"/>
</dbReference>
<feature type="transmembrane region" description="Helical" evidence="7">
    <location>
        <begin position="99"/>
        <end position="120"/>
    </location>
</feature>
<reference evidence="9 10" key="1">
    <citation type="submission" date="2016-10" db="EMBL/GenBank/DDBJ databases">
        <authorList>
            <person name="de Groot N.N."/>
        </authorList>
    </citation>
    <scope>NUCLEOTIDE SEQUENCE [LARGE SCALE GENOMIC DNA]</scope>
    <source>
        <strain evidence="9 10">DSM 26656</strain>
    </source>
</reference>
<evidence type="ECO:0000256" key="2">
    <source>
        <dbReference type="ARBA" id="ARBA00022448"/>
    </source>
</evidence>
<sequence>MLNYLIRRLMSTALVMLLVGLFVFLLLRMSPGDPAAIIAGDTATPEVIAGIRSKLGLNDPLVVQFMRWGWNIVNLELGNSIFSEQPVLTLLGQRLQPTISLSALTLILSISTGVIYGVLAARRPEGLVDKSLTLFSALGFSIPVFVAGYFLVYWFAIGLKWFPVQGYTPIEQDPVRWITQLILPTITLSLSYIALIARITKSSMLEVMSDDYIRTAVAKGVPERTILFTHALKNAGVPVLTVIGLGIAYLISGVVITETVYNIPGIGRLIVDAINNRDYPIIEGVLMLCSGAYVLINLLIDLSYSLIDPRIRY</sequence>
<dbReference type="InterPro" id="IPR035906">
    <property type="entry name" value="MetI-like_sf"/>
</dbReference>
<keyword evidence="6 7" id="KW-0472">Membrane</keyword>
<comment type="similarity">
    <text evidence="7">Belongs to the binding-protein-dependent transport system permease family.</text>
</comment>
<comment type="subcellular location">
    <subcellularLocation>
        <location evidence="1 7">Cell membrane</location>
        <topology evidence="1 7">Multi-pass membrane protein</topology>
    </subcellularLocation>
</comment>
<feature type="transmembrane region" description="Helical" evidence="7">
    <location>
        <begin position="281"/>
        <end position="307"/>
    </location>
</feature>
<evidence type="ECO:0000256" key="4">
    <source>
        <dbReference type="ARBA" id="ARBA00022692"/>
    </source>
</evidence>
<dbReference type="Pfam" id="PF19300">
    <property type="entry name" value="BPD_transp_1_N"/>
    <property type="match status" value="1"/>
</dbReference>
<dbReference type="Proteomes" id="UP000236743">
    <property type="component" value="Unassembled WGS sequence"/>
</dbReference>
<evidence type="ECO:0000256" key="5">
    <source>
        <dbReference type="ARBA" id="ARBA00022989"/>
    </source>
</evidence>
<evidence type="ECO:0000256" key="7">
    <source>
        <dbReference type="RuleBase" id="RU363032"/>
    </source>
</evidence>
<dbReference type="InterPro" id="IPR000515">
    <property type="entry name" value="MetI-like"/>
</dbReference>
<dbReference type="PANTHER" id="PTHR43163:SF6">
    <property type="entry name" value="DIPEPTIDE TRANSPORT SYSTEM PERMEASE PROTEIN DPPB-RELATED"/>
    <property type="match status" value="1"/>
</dbReference>
<proteinExistence type="inferred from homology"/>
<dbReference type="Gene3D" id="1.10.3720.10">
    <property type="entry name" value="MetI-like"/>
    <property type="match status" value="1"/>
</dbReference>
<dbReference type="CDD" id="cd06261">
    <property type="entry name" value="TM_PBP2"/>
    <property type="match status" value="1"/>
</dbReference>
<dbReference type="OrthoDB" id="9805855at2"/>
<feature type="transmembrane region" description="Helical" evidence="7">
    <location>
        <begin position="237"/>
        <end position="261"/>
    </location>
</feature>
<dbReference type="EMBL" id="FNUY01000019">
    <property type="protein sequence ID" value="SEG82058.1"/>
    <property type="molecule type" value="Genomic_DNA"/>
</dbReference>